<evidence type="ECO:0000256" key="2">
    <source>
        <dbReference type="SAM" id="SignalP"/>
    </source>
</evidence>
<keyword evidence="2" id="KW-0732">Signal</keyword>
<protein>
    <submittedName>
        <fullName evidence="3">Uncharacterized protein</fullName>
    </submittedName>
</protein>
<feature type="chain" id="PRO_5002933063" evidence="2">
    <location>
        <begin position="17"/>
        <end position="169"/>
    </location>
</feature>
<name>C3XSB8_BRAFL</name>
<dbReference type="InParanoid" id="C3XSB8"/>
<accession>C3XSB8</accession>
<feature type="signal peptide" evidence="2">
    <location>
        <begin position="1"/>
        <end position="16"/>
    </location>
</feature>
<evidence type="ECO:0000256" key="1">
    <source>
        <dbReference type="SAM" id="MobiDB-lite"/>
    </source>
</evidence>
<dbReference type="AlphaFoldDB" id="C3XSB8"/>
<dbReference type="EMBL" id="GG666458">
    <property type="protein sequence ID" value="EEN69046.1"/>
    <property type="molecule type" value="Genomic_DNA"/>
</dbReference>
<sequence>MKLFVCMMLVTMVVMATLIDDSEGWRRRRRRRRGRLDVDADGTTEDGAASGGARMTAGQSLLDRPSSPFRTLEWHKDSLNASRCPPATRHEDGVAVLKGASSLSPCVPSSLDPLCKYTSRCKVPSSLDPLCKYTSQQVLGLGTTGVLTGVFVTDVAVPTGALQSGPLCK</sequence>
<reference evidence="3" key="1">
    <citation type="journal article" date="2008" name="Nature">
        <title>The amphioxus genome and the evolution of the chordate karyotype.</title>
        <authorList>
            <consortium name="US DOE Joint Genome Institute (JGI-PGF)"/>
            <person name="Putnam N.H."/>
            <person name="Butts T."/>
            <person name="Ferrier D.E.K."/>
            <person name="Furlong R.F."/>
            <person name="Hellsten U."/>
            <person name="Kawashima T."/>
            <person name="Robinson-Rechavi M."/>
            <person name="Shoguchi E."/>
            <person name="Terry A."/>
            <person name="Yu J.-K."/>
            <person name="Benito-Gutierrez E.L."/>
            <person name="Dubchak I."/>
            <person name="Garcia-Fernandez J."/>
            <person name="Gibson-Brown J.J."/>
            <person name="Grigoriev I.V."/>
            <person name="Horton A.C."/>
            <person name="de Jong P.J."/>
            <person name="Jurka J."/>
            <person name="Kapitonov V.V."/>
            <person name="Kohara Y."/>
            <person name="Kuroki Y."/>
            <person name="Lindquist E."/>
            <person name="Lucas S."/>
            <person name="Osoegawa K."/>
            <person name="Pennacchio L.A."/>
            <person name="Salamov A.A."/>
            <person name="Satou Y."/>
            <person name="Sauka-Spengler T."/>
            <person name="Schmutz J."/>
            <person name="Shin-I T."/>
            <person name="Toyoda A."/>
            <person name="Bronner-Fraser M."/>
            <person name="Fujiyama A."/>
            <person name="Holland L.Z."/>
            <person name="Holland P.W.H."/>
            <person name="Satoh N."/>
            <person name="Rokhsar D.S."/>
        </authorList>
    </citation>
    <scope>NUCLEOTIDE SEQUENCE [LARGE SCALE GENOMIC DNA]</scope>
    <source>
        <strain evidence="3">S238N-H82</strain>
        <tissue evidence="3">Testes</tissue>
    </source>
</reference>
<organism>
    <name type="scientific">Branchiostoma floridae</name>
    <name type="common">Florida lancelet</name>
    <name type="synonym">Amphioxus</name>
    <dbReference type="NCBI Taxonomy" id="7739"/>
    <lineage>
        <taxon>Eukaryota</taxon>
        <taxon>Metazoa</taxon>
        <taxon>Chordata</taxon>
        <taxon>Cephalochordata</taxon>
        <taxon>Leptocardii</taxon>
        <taxon>Amphioxiformes</taxon>
        <taxon>Branchiostomatidae</taxon>
        <taxon>Branchiostoma</taxon>
    </lineage>
</organism>
<feature type="region of interest" description="Disordered" evidence="1">
    <location>
        <begin position="36"/>
        <end position="62"/>
    </location>
</feature>
<gene>
    <name evidence="3" type="ORF">BRAFLDRAFT_123088</name>
</gene>
<evidence type="ECO:0000313" key="3">
    <source>
        <dbReference type="EMBL" id="EEN69046.1"/>
    </source>
</evidence>
<proteinExistence type="predicted"/>